<dbReference type="eggNOG" id="COG0586">
    <property type="taxonomic scope" value="Bacteria"/>
</dbReference>
<dbReference type="GO" id="GO:0005886">
    <property type="term" value="C:plasma membrane"/>
    <property type="evidence" value="ECO:0007669"/>
    <property type="project" value="UniProtKB-SubCell"/>
</dbReference>
<dbReference type="Pfam" id="PF09335">
    <property type="entry name" value="VTT_dom"/>
    <property type="match status" value="1"/>
</dbReference>
<feature type="transmembrane region" description="Helical" evidence="7">
    <location>
        <begin position="143"/>
        <end position="165"/>
    </location>
</feature>
<dbReference type="AlphaFoldDB" id="A0A089YY61"/>
<name>A0A089YY61_9PSED</name>
<sequence>MGEWLDSLTGWLTLHPQWLGVAIFAIACIECLAIAGIVVPGTVVLFAVAVLAGNGALSLSETLLLGYAGGLLGDAISYGLGRRFHQNIRGLPLLRTHPQWLETAESYFQRYGVASLLVGRFIGPLRPMLPMVAGMLDMPLPRFILVSLVAAAGWSVAYLLPGWATGAAFRLPLPDDFWPQAGIVVACIALLMGLSLHATWRNRERGTMLIALASLIMLVALFFGFPHLSALDNGLKALVQEHRSEAAETFVVLVTRIGDFRTQLMVASLLVTLLLITRQWRPALFACSTMLITALLNGSLKHLVARQRPDVLLEPLTTFSMPSGHSSAAFAFFLSLAILAGRRQTPRMRLVWVILASIPALSIALSRVYLGAHWPTDIMAGTMLACFVCASCLAAVEYRKPLPAMPLHVWWLVVPACALLLGFFAVHGLPMALEQYRYM</sequence>
<comment type="subcellular location">
    <subcellularLocation>
        <location evidence="1">Cell membrane</location>
        <topology evidence="1">Multi-pass membrane protein</topology>
    </subcellularLocation>
</comment>
<dbReference type="STRING" id="216142.LT40_19090"/>
<gene>
    <name evidence="9" type="ORF">LT40_19090</name>
</gene>
<feature type="transmembrane region" description="Helical" evidence="7">
    <location>
        <begin position="177"/>
        <end position="196"/>
    </location>
</feature>
<evidence type="ECO:0000256" key="4">
    <source>
        <dbReference type="ARBA" id="ARBA00022692"/>
    </source>
</evidence>
<dbReference type="Proteomes" id="UP000029499">
    <property type="component" value="Chromosome"/>
</dbReference>
<keyword evidence="6 7" id="KW-0472">Membrane</keyword>
<evidence type="ECO:0000256" key="1">
    <source>
        <dbReference type="ARBA" id="ARBA00004651"/>
    </source>
</evidence>
<keyword evidence="3" id="KW-1003">Cell membrane</keyword>
<evidence type="ECO:0000313" key="10">
    <source>
        <dbReference type="Proteomes" id="UP000029499"/>
    </source>
</evidence>
<keyword evidence="5 7" id="KW-1133">Transmembrane helix</keyword>
<dbReference type="InterPro" id="IPR032818">
    <property type="entry name" value="DedA-like"/>
</dbReference>
<evidence type="ECO:0000256" key="5">
    <source>
        <dbReference type="ARBA" id="ARBA00022989"/>
    </source>
</evidence>
<dbReference type="SMART" id="SM00014">
    <property type="entry name" value="acidPPc"/>
    <property type="match status" value="1"/>
</dbReference>
<feature type="transmembrane region" description="Helical" evidence="7">
    <location>
        <begin position="260"/>
        <end position="276"/>
    </location>
</feature>
<dbReference type="HOGENOM" id="CLU_025730_0_0_6"/>
<dbReference type="InterPro" id="IPR032816">
    <property type="entry name" value="VTT_dom"/>
</dbReference>
<feature type="transmembrane region" description="Helical" evidence="7">
    <location>
        <begin position="283"/>
        <end position="304"/>
    </location>
</feature>
<dbReference type="OrthoDB" id="9780918at2"/>
<feature type="domain" description="Phosphatidic acid phosphatase type 2/haloperoxidase" evidence="8">
    <location>
        <begin position="283"/>
        <end position="393"/>
    </location>
</feature>
<feature type="transmembrane region" description="Helical" evidence="7">
    <location>
        <begin position="378"/>
        <end position="396"/>
    </location>
</feature>
<organism evidence="9 10">
    <name type="scientific">Pseudomonas rhizosphaerae</name>
    <dbReference type="NCBI Taxonomy" id="216142"/>
    <lineage>
        <taxon>Bacteria</taxon>
        <taxon>Pseudomonadati</taxon>
        <taxon>Pseudomonadota</taxon>
        <taxon>Gammaproteobacteria</taxon>
        <taxon>Pseudomonadales</taxon>
        <taxon>Pseudomonadaceae</taxon>
        <taxon>Pseudomonas</taxon>
    </lineage>
</organism>
<feature type="transmembrane region" description="Helical" evidence="7">
    <location>
        <begin position="324"/>
        <end position="341"/>
    </location>
</feature>
<protein>
    <submittedName>
        <fullName evidence="9">Phosphoesterase</fullName>
    </submittedName>
</protein>
<dbReference type="CDD" id="cd03392">
    <property type="entry name" value="PAP2_like_2"/>
    <property type="match status" value="1"/>
</dbReference>
<evidence type="ECO:0000313" key="9">
    <source>
        <dbReference type="EMBL" id="AIS19377.1"/>
    </source>
</evidence>
<dbReference type="eggNOG" id="COG0671">
    <property type="taxonomic scope" value="Bacteria"/>
</dbReference>
<feature type="transmembrane region" description="Helical" evidence="7">
    <location>
        <begin position="63"/>
        <end position="81"/>
    </location>
</feature>
<accession>A0A089YY61</accession>
<dbReference type="RefSeq" id="WP_043192638.1">
    <property type="nucleotide sequence ID" value="NZ_CP009533.1"/>
</dbReference>
<evidence type="ECO:0000256" key="2">
    <source>
        <dbReference type="ARBA" id="ARBA00010792"/>
    </source>
</evidence>
<feature type="transmembrane region" description="Helical" evidence="7">
    <location>
        <begin position="408"/>
        <end position="429"/>
    </location>
</feature>
<dbReference type="InterPro" id="IPR000326">
    <property type="entry name" value="PAP2/HPO"/>
</dbReference>
<feature type="transmembrane region" description="Helical" evidence="7">
    <location>
        <begin position="20"/>
        <end position="51"/>
    </location>
</feature>
<keyword evidence="10" id="KW-1185">Reference proteome</keyword>
<keyword evidence="4 7" id="KW-0812">Transmembrane</keyword>
<proteinExistence type="inferred from homology"/>
<evidence type="ECO:0000256" key="3">
    <source>
        <dbReference type="ARBA" id="ARBA00022475"/>
    </source>
</evidence>
<evidence type="ECO:0000256" key="6">
    <source>
        <dbReference type="ARBA" id="ARBA00023136"/>
    </source>
</evidence>
<feature type="transmembrane region" description="Helical" evidence="7">
    <location>
        <begin position="350"/>
        <end position="372"/>
    </location>
</feature>
<dbReference type="KEGG" id="prh:LT40_19090"/>
<dbReference type="PANTHER" id="PTHR30353">
    <property type="entry name" value="INNER MEMBRANE PROTEIN DEDA-RELATED"/>
    <property type="match status" value="1"/>
</dbReference>
<dbReference type="InterPro" id="IPR036938">
    <property type="entry name" value="PAP2/HPO_sf"/>
</dbReference>
<dbReference type="EMBL" id="CP009533">
    <property type="protein sequence ID" value="AIS19377.1"/>
    <property type="molecule type" value="Genomic_DNA"/>
</dbReference>
<reference evidence="9 10" key="1">
    <citation type="journal article" date="2015" name="J. Biotechnol.">
        <title>Complete genome sequence of Pseudomonas rhizosphaerae IH5T (=DSM 16299T), a phosphate-solubilizing rhizobacterium for bacterial biofertilizer.</title>
        <authorList>
            <person name="Kwak Y."/>
            <person name="Jung B.K."/>
            <person name="Shin J.H."/>
        </authorList>
    </citation>
    <scope>NUCLEOTIDE SEQUENCE [LARGE SCALE GENOMIC DNA]</scope>
    <source>
        <strain evidence="9">DSM 16299</strain>
    </source>
</reference>
<evidence type="ECO:0000256" key="7">
    <source>
        <dbReference type="SAM" id="Phobius"/>
    </source>
</evidence>
<dbReference type="Gene3D" id="1.20.144.10">
    <property type="entry name" value="Phosphatidic acid phosphatase type 2/haloperoxidase"/>
    <property type="match status" value="2"/>
</dbReference>
<dbReference type="SUPFAM" id="SSF48317">
    <property type="entry name" value="Acid phosphatase/Vanadium-dependent haloperoxidase"/>
    <property type="match status" value="1"/>
</dbReference>
<dbReference type="PANTHER" id="PTHR30353:SF15">
    <property type="entry name" value="INNER MEMBRANE PROTEIN YABI"/>
    <property type="match status" value="1"/>
</dbReference>
<feature type="transmembrane region" description="Helical" evidence="7">
    <location>
        <begin position="208"/>
        <end position="228"/>
    </location>
</feature>
<dbReference type="Pfam" id="PF01569">
    <property type="entry name" value="PAP2"/>
    <property type="match status" value="1"/>
</dbReference>
<evidence type="ECO:0000259" key="8">
    <source>
        <dbReference type="SMART" id="SM00014"/>
    </source>
</evidence>
<comment type="similarity">
    <text evidence="2">Belongs to the DedA family.</text>
</comment>